<evidence type="ECO:0000256" key="9">
    <source>
        <dbReference type="ARBA" id="ARBA00031501"/>
    </source>
</evidence>
<evidence type="ECO:0000313" key="11">
    <source>
        <dbReference type="EMBL" id="URA09454.1"/>
    </source>
</evidence>
<dbReference type="KEGG" id="taqu:KDW03_08125"/>
<proteinExistence type="inferred from homology"/>
<dbReference type="EC" id="2.4.1.25" evidence="3 10"/>
<dbReference type="Pfam" id="PF02446">
    <property type="entry name" value="Glyco_hydro_77"/>
    <property type="match status" value="1"/>
</dbReference>
<dbReference type="PANTHER" id="PTHR32438:SF5">
    <property type="entry name" value="4-ALPHA-GLUCANOTRANSFERASE DPE1, CHLOROPLASTIC_AMYLOPLASTIC"/>
    <property type="match status" value="1"/>
</dbReference>
<dbReference type="InterPro" id="IPR003385">
    <property type="entry name" value="Glyco_hydro_77"/>
</dbReference>
<dbReference type="NCBIfam" id="NF011079">
    <property type="entry name" value="PRK14508.1-2"/>
    <property type="match status" value="1"/>
</dbReference>
<evidence type="ECO:0000256" key="3">
    <source>
        <dbReference type="ARBA" id="ARBA00012560"/>
    </source>
</evidence>
<reference evidence="11" key="1">
    <citation type="submission" date="2021-04" db="EMBL/GenBank/DDBJ databases">
        <authorList>
            <person name="Postec A."/>
        </authorList>
    </citation>
    <scope>NUCLEOTIDE SEQUENCE</scope>
    <source>
        <strain evidence="11">F1F22</strain>
    </source>
</reference>
<evidence type="ECO:0000256" key="7">
    <source>
        <dbReference type="ARBA" id="ARBA00023277"/>
    </source>
</evidence>
<keyword evidence="6 10" id="KW-0808">Transferase</keyword>
<dbReference type="Proteomes" id="UP001056539">
    <property type="component" value="Chromosome"/>
</dbReference>
<dbReference type="GO" id="GO:0004134">
    <property type="term" value="F:4-alpha-glucanotransferase activity"/>
    <property type="evidence" value="ECO:0007669"/>
    <property type="project" value="UniProtKB-EC"/>
</dbReference>
<gene>
    <name evidence="11" type="primary">malQ</name>
    <name evidence="11" type="ORF">KDW03_08125</name>
</gene>
<name>A0AAX3BB93_9SPIR</name>
<evidence type="ECO:0000256" key="4">
    <source>
        <dbReference type="ARBA" id="ARBA00020295"/>
    </source>
</evidence>
<dbReference type="NCBIfam" id="NF011080">
    <property type="entry name" value="PRK14508.1-3"/>
    <property type="match status" value="1"/>
</dbReference>
<dbReference type="InterPro" id="IPR017853">
    <property type="entry name" value="GH"/>
</dbReference>
<dbReference type="PANTHER" id="PTHR32438">
    <property type="entry name" value="4-ALPHA-GLUCANOTRANSFERASE DPE1, CHLOROPLASTIC/AMYLOPLASTIC"/>
    <property type="match status" value="1"/>
</dbReference>
<comment type="catalytic activity">
    <reaction evidence="1 10">
        <text>Transfers a segment of a (1-&gt;4)-alpha-D-glucan to a new position in an acceptor, which may be glucose or a (1-&gt;4)-alpha-D-glucan.</text>
        <dbReference type="EC" id="2.4.1.25"/>
    </reaction>
</comment>
<dbReference type="AlphaFoldDB" id="A0AAX3BB93"/>
<reference evidence="11" key="2">
    <citation type="submission" date="2022-06" db="EMBL/GenBank/DDBJ databases">
        <title>Thermospira aquatica gen. nov., sp. nov.</title>
        <authorList>
            <person name="Ben Ali Gam Z."/>
            <person name="Labat M."/>
        </authorList>
    </citation>
    <scope>NUCLEOTIDE SEQUENCE</scope>
    <source>
        <strain evidence="11">F1F22</strain>
    </source>
</reference>
<evidence type="ECO:0000256" key="6">
    <source>
        <dbReference type="ARBA" id="ARBA00022679"/>
    </source>
</evidence>
<protein>
    <recommendedName>
        <fullName evidence="4 10">4-alpha-glucanotransferase</fullName>
        <ecNumber evidence="3 10">2.4.1.25</ecNumber>
    </recommendedName>
    <alternativeName>
        <fullName evidence="8 10">Amylomaltase</fullName>
    </alternativeName>
    <alternativeName>
        <fullName evidence="9 10">Disproportionating enzyme</fullName>
    </alternativeName>
</protein>
<dbReference type="RefSeq" id="WP_271434583.1">
    <property type="nucleotide sequence ID" value="NZ_CP073355.1"/>
</dbReference>
<evidence type="ECO:0000313" key="12">
    <source>
        <dbReference type="Proteomes" id="UP001056539"/>
    </source>
</evidence>
<keyword evidence="12" id="KW-1185">Reference proteome</keyword>
<evidence type="ECO:0000256" key="5">
    <source>
        <dbReference type="ARBA" id="ARBA00022676"/>
    </source>
</evidence>
<keyword evidence="5 10" id="KW-0328">Glycosyltransferase</keyword>
<sequence>MHFPRSSGVLCHITSLPGRYGIGTMGREAYRFVDFLVSARQKLWQVFPLGPTGYGDSPYQCFSAFAGNPLLIDLELLVEDGLLSKKDLENVPDFPEDKVDYGAVIYFKFPLLRKAYENFLVKAEKQPLLREKFDRFCEAHKSWLDDFALFMALKEEFGGKSWLEWEKEVRFRMENTIKAYRLKLADKIEFQKFRQYLFFQQWYDLRAYANKNGVKIIGDIPIFVAMDSADVWAHPELFYFDPDLKPLKVAGVPPDYFSATGQLWGNPLYNWEEHQKTGFSWWIRRIESMMEMVDIIRIDHFRGFAGYWAIPYGEKTAVNGRWEKAPGMELFKAIEHALGKLPIIAEDLGVITPDVVELRDHFQFPGMKVLQFAFDSNEENDHLPHQMVPNSVIYTGTHDNDTCRGWFEKAKPSDQQYALEYLKSNGKEIWWDFIQTAWASVARIAIVSMQDLLGLGSETRMNFPGVAYGNWQWRLKTSQMKPAIAKRLAHLTKIYAR</sequence>
<evidence type="ECO:0000256" key="10">
    <source>
        <dbReference type="RuleBase" id="RU361207"/>
    </source>
</evidence>
<dbReference type="NCBIfam" id="TIGR00217">
    <property type="entry name" value="malQ"/>
    <property type="match status" value="1"/>
</dbReference>
<keyword evidence="7 10" id="KW-0119">Carbohydrate metabolism</keyword>
<evidence type="ECO:0000256" key="2">
    <source>
        <dbReference type="ARBA" id="ARBA00005684"/>
    </source>
</evidence>
<evidence type="ECO:0000256" key="8">
    <source>
        <dbReference type="ARBA" id="ARBA00031423"/>
    </source>
</evidence>
<organism evidence="11 12">
    <name type="scientific">Thermospira aquatica</name>
    <dbReference type="NCBI Taxonomy" id="2828656"/>
    <lineage>
        <taxon>Bacteria</taxon>
        <taxon>Pseudomonadati</taxon>
        <taxon>Spirochaetota</taxon>
        <taxon>Spirochaetia</taxon>
        <taxon>Brevinematales</taxon>
        <taxon>Thermospiraceae</taxon>
        <taxon>Thermospira</taxon>
    </lineage>
</organism>
<accession>A0AAX3BB93</accession>
<dbReference type="EMBL" id="CP073355">
    <property type="protein sequence ID" value="URA09454.1"/>
    <property type="molecule type" value="Genomic_DNA"/>
</dbReference>
<comment type="similarity">
    <text evidence="2 10">Belongs to the disproportionating enzyme family.</text>
</comment>
<dbReference type="GO" id="GO:0005975">
    <property type="term" value="P:carbohydrate metabolic process"/>
    <property type="evidence" value="ECO:0007669"/>
    <property type="project" value="InterPro"/>
</dbReference>
<evidence type="ECO:0000256" key="1">
    <source>
        <dbReference type="ARBA" id="ARBA00000439"/>
    </source>
</evidence>
<dbReference type="SUPFAM" id="SSF51445">
    <property type="entry name" value="(Trans)glycosidases"/>
    <property type="match status" value="1"/>
</dbReference>
<dbReference type="Gene3D" id="3.20.20.80">
    <property type="entry name" value="Glycosidases"/>
    <property type="match status" value="1"/>
</dbReference>